<organism evidence="1 2">
    <name type="scientific">Liparis tanakae</name>
    <name type="common">Tanaka's snailfish</name>
    <dbReference type="NCBI Taxonomy" id="230148"/>
    <lineage>
        <taxon>Eukaryota</taxon>
        <taxon>Metazoa</taxon>
        <taxon>Chordata</taxon>
        <taxon>Craniata</taxon>
        <taxon>Vertebrata</taxon>
        <taxon>Euteleostomi</taxon>
        <taxon>Actinopterygii</taxon>
        <taxon>Neopterygii</taxon>
        <taxon>Teleostei</taxon>
        <taxon>Neoteleostei</taxon>
        <taxon>Acanthomorphata</taxon>
        <taxon>Eupercaria</taxon>
        <taxon>Perciformes</taxon>
        <taxon>Cottioidei</taxon>
        <taxon>Cottales</taxon>
        <taxon>Liparidae</taxon>
        <taxon>Liparis</taxon>
    </lineage>
</organism>
<sequence length="62" mass="7324">MERLNITSLRLGVTSVKSQEKVRAFVRHEFESVFIWWKQFVSVQVKNLSSHQRNLQLVGSKH</sequence>
<dbReference type="Proteomes" id="UP000314294">
    <property type="component" value="Unassembled WGS sequence"/>
</dbReference>
<evidence type="ECO:0000313" key="1">
    <source>
        <dbReference type="EMBL" id="TNN51654.1"/>
    </source>
</evidence>
<reference evidence="1 2" key="1">
    <citation type="submission" date="2019-03" db="EMBL/GenBank/DDBJ databases">
        <title>First draft genome of Liparis tanakae, snailfish: a comprehensive survey of snailfish specific genes.</title>
        <authorList>
            <person name="Kim W."/>
            <person name="Song I."/>
            <person name="Jeong J.-H."/>
            <person name="Kim D."/>
            <person name="Kim S."/>
            <person name="Ryu S."/>
            <person name="Song J.Y."/>
            <person name="Lee S.K."/>
        </authorList>
    </citation>
    <scope>NUCLEOTIDE SEQUENCE [LARGE SCALE GENOMIC DNA]</scope>
    <source>
        <tissue evidence="1">Muscle</tissue>
    </source>
</reference>
<dbReference type="AlphaFoldDB" id="A0A4Z2GFZ1"/>
<name>A0A4Z2GFZ1_9TELE</name>
<keyword evidence="2" id="KW-1185">Reference proteome</keyword>
<proteinExistence type="predicted"/>
<dbReference type="EMBL" id="SRLO01000574">
    <property type="protein sequence ID" value="TNN51654.1"/>
    <property type="molecule type" value="Genomic_DNA"/>
</dbReference>
<comment type="caution">
    <text evidence="1">The sequence shown here is derived from an EMBL/GenBank/DDBJ whole genome shotgun (WGS) entry which is preliminary data.</text>
</comment>
<evidence type="ECO:0000313" key="2">
    <source>
        <dbReference type="Proteomes" id="UP000314294"/>
    </source>
</evidence>
<gene>
    <name evidence="1" type="ORF">EYF80_038124</name>
</gene>
<accession>A0A4Z2GFZ1</accession>
<protein>
    <submittedName>
        <fullName evidence="1">Uncharacterized protein</fullName>
    </submittedName>
</protein>